<dbReference type="Gene3D" id="3.40.50.10740">
    <property type="entry name" value="Class I glutamine amidotransferase-like"/>
    <property type="match status" value="1"/>
</dbReference>
<name>E6SFP2_INTC7</name>
<comment type="similarity">
    <text evidence="1">Belongs to the peptidase S66 family.</text>
</comment>
<feature type="domain" description="LD-carboxypeptidase C-terminal" evidence="7">
    <location>
        <begin position="217"/>
        <end position="336"/>
    </location>
</feature>
<dbReference type="PANTHER" id="PTHR30237">
    <property type="entry name" value="MURAMOYLTETRAPEPTIDE CARBOXYPEPTIDASE"/>
    <property type="match status" value="1"/>
</dbReference>
<dbReference type="CDD" id="cd07062">
    <property type="entry name" value="Peptidase_S66_mccF_like"/>
    <property type="match status" value="1"/>
</dbReference>
<evidence type="ECO:0000256" key="1">
    <source>
        <dbReference type="ARBA" id="ARBA00010233"/>
    </source>
</evidence>
<accession>E6SFP2</accession>
<dbReference type="InterPro" id="IPR040449">
    <property type="entry name" value="Peptidase_S66_N"/>
</dbReference>
<evidence type="ECO:0000313" key="8">
    <source>
        <dbReference type="EMBL" id="ADU47787.1"/>
    </source>
</evidence>
<keyword evidence="5" id="KW-0720">Serine protease</keyword>
<organism evidence="8 9">
    <name type="scientific">Intrasporangium calvum (strain ATCC 23552 / DSM 43043 / JCM 3097 / NBRC 12989 / NCIMB 10167 / NRRL B-3866 / 7 KIP)</name>
    <dbReference type="NCBI Taxonomy" id="710696"/>
    <lineage>
        <taxon>Bacteria</taxon>
        <taxon>Bacillati</taxon>
        <taxon>Actinomycetota</taxon>
        <taxon>Actinomycetes</taxon>
        <taxon>Micrococcales</taxon>
        <taxon>Intrasporangiaceae</taxon>
        <taxon>Intrasporangium</taxon>
    </lineage>
</organism>
<dbReference type="InterPro" id="IPR027478">
    <property type="entry name" value="LdcA_N"/>
</dbReference>
<protein>
    <submittedName>
        <fullName evidence="8">Peptidase U61 LD-carboxypeptidase A</fullName>
    </submittedName>
</protein>
<dbReference type="PIRSF" id="PIRSF028757">
    <property type="entry name" value="LD-carboxypeptidase"/>
    <property type="match status" value="1"/>
</dbReference>
<dbReference type="RefSeq" id="WP_013492103.1">
    <property type="nucleotide sequence ID" value="NC_014830.1"/>
</dbReference>
<evidence type="ECO:0000256" key="5">
    <source>
        <dbReference type="ARBA" id="ARBA00022825"/>
    </source>
</evidence>
<dbReference type="STRING" id="710696.Intca_1269"/>
<dbReference type="SUPFAM" id="SSF141986">
    <property type="entry name" value="LD-carboxypeptidase A C-terminal domain-like"/>
    <property type="match status" value="1"/>
</dbReference>
<evidence type="ECO:0000259" key="7">
    <source>
        <dbReference type="Pfam" id="PF17676"/>
    </source>
</evidence>
<dbReference type="Pfam" id="PF02016">
    <property type="entry name" value="Peptidase_S66"/>
    <property type="match status" value="1"/>
</dbReference>
<evidence type="ECO:0000256" key="4">
    <source>
        <dbReference type="ARBA" id="ARBA00022801"/>
    </source>
</evidence>
<dbReference type="Proteomes" id="UP000008914">
    <property type="component" value="Chromosome"/>
</dbReference>
<gene>
    <name evidence="8" type="ordered locus">Intca_1269</name>
</gene>
<keyword evidence="2" id="KW-0121">Carboxypeptidase</keyword>
<dbReference type="InterPro" id="IPR040921">
    <property type="entry name" value="Peptidase_S66C"/>
</dbReference>
<dbReference type="SUPFAM" id="SSF52317">
    <property type="entry name" value="Class I glutamine amidotransferase-like"/>
    <property type="match status" value="1"/>
</dbReference>
<dbReference type="GO" id="GO:0008236">
    <property type="term" value="F:serine-type peptidase activity"/>
    <property type="evidence" value="ECO:0007669"/>
    <property type="project" value="UniProtKB-KW"/>
</dbReference>
<evidence type="ECO:0000313" key="9">
    <source>
        <dbReference type="Proteomes" id="UP000008914"/>
    </source>
</evidence>
<reference evidence="8 9" key="1">
    <citation type="journal article" date="2010" name="Stand. Genomic Sci.">
        <title>Complete genome sequence of Intrasporangium calvum type strain (7 KIP).</title>
        <authorList>
            <person name="Del Rio T.G."/>
            <person name="Chertkov O."/>
            <person name="Yasawong M."/>
            <person name="Lucas S."/>
            <person name="Deshpande S."/>
            <person name="Cheng J.F."/>
            <person name="Detter C."/>
            <person name="Tapia R."/>
            <person name="Han C."/>
            <person name="Goodwin L."/>
            <person name="Pitluck S."/>
            <person name="Liolios K."/>
            <person name="Ivanova N."/>
            <person name="Mavromatis K."/>
            <person name="Pati A."/>
            <person name="Chen A."/>
            <person name="Palaniappan K."/>
            <person name="Land M."/>
            <person name="Hauser L."/>
            <person name="Chang Y.J."/>
            <person name="Jeffries C.D."/>
            <person name="Rohde M."/>
            <person name="Pukall R."/>
            <person name="Sikorski J."/>
            <person name="Goker M."/>
            <person name="Woyke T."/>
            <person name="Bristow J."/>
            <person name="Eisen J.A."/>
            <person name="Markowitz V."/>
            <person name="Hugenholtz P."/>
            <person name="Kyrpides N.C."/>
            <person name="Klenk H.P."/>
            <person name="Lapidus A."/>
        </authorList>
    </citation>
    <scope>NUCLEOTIDE SEQUENCE [LARGE SCALE GENOMIC DNA]</scope>
    <source>
        <strain evidence="9">ATCC 23552 / DSM 43043 / JCM 3097 / NBRC 12989 / 7 KIP</strain>
    </source>
</reference>
<dbReference type="Gene3D" id="3.50.30.60">
    <property type="entry name" value="LD-carboxypeptidase A C-terminal domain-like"/>
    <property type="match status" value="1"/>
</dbReference>
<dbReference type="InterPro" id="IPR027461">
    <property type="entry name" value="Carboxypeptidase_A_C_sf"/>
</dbReference>
<dbReference type="KEGG" id="ica:Intca_1269"/>
<dbReference type="HOGENOM" id="CLU_034346_1_1_11"/>
<dbReference type="eggNOG" id="COG1619">
    <property type="taxonomic scope" value="Bacteria"/>
</dbReference>
<keyword evidence="9" id="KW-1185">Reference proteome</keyword>
<dbReference type="PANTHER" id="PTHR30237:SF2">
    <property type="entry name" value="MUREIN TETRAPEPTIDE CARBOXYPEPTIDASE"/>
    <property type="match status" value="1"/>
</dbReference>
<dbReference type="Pfam" id="PF17676">
    <property type="entry name" value="Peptidase_S66C"/>
    <property type="match status" value="1"/>
</dbReference>
<evidence type="ECO:0000256" key="3">
    <source>
        <dbReference type="ARBA" id="ARBA00022670"/>
    </source>
</evidence>
<dbReference type="AlphaFoldDB" id="E6SFP2"/>
<dbReference type="InterPro" id="IPR029062">
    <property type="entry name" value="Class_I_gatase-like"/>
</dbReference>
<dbReference type="GO" id="GO:0004180">
    <property type="term" value="F:carboxypeptidase activity"/>
    <property type="evidence" value="ECO:0007669"/>
    <property type="project" value="UniProtKB-KW"/>
</dbReference>
<feature type="domain" description="LD-carboxypeptidase N-terminal" evidence="6">
    <location>
        <begin position="21"/>
        <end position="140"/>
    </location>
</feature>
<dbReference type="GO" id="GO:0006508">
    <property type="term" value="P:proteolysis"/>
    <property type="evidence" value="ECO:0007669"/>
    <property type="project" value="UniProtKB-KW"/>
</dbReference>
<dbReference type="InterPro" id="IPR003507">
    <property type="entry name" value="S66_fam"/>
</dbReference>
<dbReference type="OrthoDB" id="9807329at2"/>
<proteinExistence type="inferred from homology"/>
<keyword evidence="4" id="KW-0378">Hydrolase</keyword>
<dbReference type="EMBL" id="CP002343">
    <property type="protein sequence ID" value="ADU47787.1"/>
    <property type="molecule type" value="Genomic_DNA"/>
</dbReference>
<sequence>MPAENATAVRYPVPLRPGDRIGVTAPSSGVPDRLWPRVEVTRAFLEGEGFDVEIGECMHTPSQVSAPKEQRAAELMRMLTDPDIRAVVPPWGGETGIDLLGLLDFEAIADAEPTWCVGYSDTSTWLTPLTLRTGIATIHGQNFMDTLYRTPVGVAHWLDVAGSAVGAEIRQQSPGRWRSTGFDDWAADPGAAEYHLDQPGTWTRIDPGAGGEPVALQGRLVAGCVETVSFLAGGAYGDVSGFADACAPEGIIHVLDVAEWAAYDICRALHAMRLHGWFDRSNGILVSRTTAPSAGDLSQHDAVVEALGELGVPIIADVECGHVAPHFALVNGALTTVRFSTAEQSIAQTLA</sequence>
<evidence type="ECO:0000259" key="6">
    <source>
        <dbReference type="Pfam" id="PF02016"/>
    </source>
</evidence>
<keyword evidence="3" id="KW-0645">Protease</keyword>
<evidence type="ECO:0000256" key="2">
    <source>
        <dbReference type="ARBA" id="ARBA00022645"/>
    </source>
</evidence>